<evidence type="ECO:0000256" key="3">
    <source>
        <dbReference type="ARBA" id="ARBA00022617"/>
    </source>
</evidence>
<dbReference type="GO" id="GO:0004497">
    <property type="term" value="F:monooxygenase activity"/>
    <property type="evidence" value="ECO:0007669"/>
    <property type="project" value="InterPro"/>
</dbReference>
<evidence type="ECO:0000256" key="5">
    <source>
        <dbReference type="ARBA" id="ARBA00023004"/>
    </source>
</evidence>
<evidence type="ECO:0000313" key="6">
    <source>
        <dbReference type="EMBL" id="KID81221.1"/>
    </source>
</evidence>
<reference evidence="6 7" key="1">
    <citation type="journal article" date="2014" name="Proc. Natl. Acad. Sci. U.S.A.">
        <title>Trajectory and genomic determinants of fungal-pathogen speciation and host adaptation.</title>
        <authorList>
            <person name="Hu X."/>
            <person name="Xiao G."/>
            <person name="Zheng P."/>
            <person name="Shang Y."/>
            <person name="Su Y."/>
            <person name="Zhang X."/>
            <person name="Liu X."/>
            <person name="Zhan S."/>
            <person name="St Leger R.J."/>
            <person name="Wang C."/>
        </authorList>
    </citation>
    <scope>NUCLEOTIDE SEQUENCE [LARGE SCALE GENOMIC DNA]</scope>
    <source>
        <strain evidence="6 7">ARSEF 977</strain>
    </source>
</reference>
<dbReference type="HOGENOM" id="CLU_001570_14_11_1"/>
<dbReference type="InterPro" id="IPR036396">
    <property type="entry name" value="Cyt_P450_sf"/>
</dbReference>
<dbReference type="SUPFAM" id="SSF48264">
    <property type="entry name" value="Cytochrome P450"/>
    <property type="match status" value="1"/>
</dbReference>
<proteinExistence type="inferred from homology"/>
<dbReference type="PANTHER" id="PTHR24305:SF210">
    <property type="entry name" value="CYTOCHROME P450 MONOOXYGENASE ASQL-RELATED"/>
    <property type="match status" value="1"/>
</dbReference>
<sequence>MVATDLFRLYHLTKGSYVRLNHGLHLRYGPVVRVGPMELSYIDPTAWKDIYGQNRIELRKDPHFFGRTPNGVDHIGTANRADHSRMRSIFAHAFSDRALRKQESLIRDYATQMLRQMQKLIDKTGHVNVLDMYNFAAFDIMATLTFGEPLGLLETTAYTPWVRALFQSLKFMAIRGALLKIPVIGQLLHLFTDRSLKKQFQVHFDYSRKKVDQRLAQGDIDRADIWSFVLNQKSRDLTSDEMHSNGFGFIIGGGETTSTTLSALIYLLIRHPPVMKKLTDELQQAGVGADTSWTTLARLEYLNACITETLRIYPPAAAGLPRITAPGGSQICGKVVPGGVRTMRLYTWDLEESS</sequence>
<comment type="similarity">
    <text evidence="2">Belongs to the cytochrome P450 family.</text>
</comment>
<dbReference type="GO" id="GO:0005506">
    <property type="term" value="F:iron ion binding"/>
    <property type="evidence" value="ECO:0007669"/>
    <property type="project" value="InterPro"/>
</dbReference>
<evidence type="ECO:0000313" key="7">
    <source>
        <dbReference type="Proteomes" id="UP000031192"/>
    </source>
</evidence>
<dbReference type="Proteomes" id="UP000031192">
    <property type="component" value="Unassembled WGS sequence"/>
</dbReference>
<keyword evidence="7" id="KW-1185">Reference proteome</keyword>
<keyword evidence="3" id="KW-0349">Heme</keyword>
<dbReference type="PANTHER" id="PTHR24305">
    <property type="entry name" value="CYTOCHROME P450"/>
    <property type="match status" value="1"/>
</dbReference>
<protein>
    <submittedName>
        <fullName evidence="6">RadP cytochrome P450 epoxidase</fullName>
    </submittedName>
</protein>
<dbReference type="Pfam" id="PF00067">
    <property type="entry name" value="p450"/>
    <property type="match status" value="1"/>
</dbReference>
<gene>
    <name evidence="6" type="ORF">MGU_11401</name>
</gene>
<evidence type="ECO:0000256" key="4">
    <source>
        <dbReference type="ARBA" id="ARBA00022723"/>
    </source>
</evidence>
<dbReference type="InterPro" id="IPR001128">
    <property type="entry name" value="Cyt_P450"/>
</dbReference>
<comment type="cofactor">
    <cofactor evidence="1">
        <name>heme</name>
        <dbReference type="ChEBI" id="CHEBI:30413"/>
    </cofactor>
</comment>
<evidence type="ECO:0000256" key="2">
    <source>
        <dbReference type="ARBA" id="ARBA00010617"/>
    </source>
</evidence>
<dbReference type="EMBL" id="AZNH01000177">
    <property type="protein sequence ID" value="KID81221.1"/>
    <property type="molecule type" value="Genomic_DNA"/>
</dbReference>
<dbReference type="GO" id="GO:0016705">
    <property type="term" value="F:oxidoreductase activity, acting on paired donors, with incorporation or reduction of molecular oxygen"/>
    <property type="evidence" value="ECO:0007669"/>
    <property type="project" value="InterPro"/>
</dbReference>
<dbReference type="CDD" id="cd11058">
    <property type="entry name" value="CYP60B-like"/>
    <property type="match status" value="1"/>
</dbReference>
<dbReference type="AlphaFoldDB" id="A0A0B4GUP6"/>
<dbReference type="Gene3D" id="1.10.630.10">
    <property type="entry name" value="Cytochrome P450"/>
    <property type="match status" value="1"/>
</dbReference>
<keyword evidence="4" id="KW-0479">Metal-binding</keyword>
<dbReference type="PRINTS" id="PR00385">
    <property type="entry name" value="P450"/>
</dbReference>
<dbReference type="InterPro" id="IPR050121">
    <property type="entry name" value="Cytochrome_P450_monoxygenase"/>
</dbReference>
<comment type="caution">
    <text evidence="6">The sequence shown here is derived from an EMBL/GenBank/DDBJ whole genome shotgun (WGS) entry which is preliminary data.</text>
</comment>
<name>A0A0B4GUP6_METGA</name>
<evidence type="ECO:0000256" key="1">
    <source>
        <dbReference type="ARBA" id="ARBA00001971"/>
    </source>
</evidence>
<keyword evidence="5" id="KW-0408">Iron</keyword>
<accession>A0A0B4GUP6</accession>
<organism evidence="6 7">
    <name type="scientific">Metarhizium guizhouense (strain ARSEF 977)</name>
    <dbReference type="NCBI Taxonomy" id="1276136"/>
    <lineage>
        <taxon>Eukaryota</taxon>
        <taxon>Fungi</taxon>
        <taxon>Dikarya</taxon>
        <taxon>Ascomycota</taxon>
        <taxon>Pezizomycotina</taxon>
        <taxon>Sordariomycetes</taxon>
        <taxon>Hypocreomycetidae</taxon>
        <taxon>Hypocreales</taxon>
        <taxon>Clavicipitaceae</taxon>
        <taxon>Metarhizium</taxon>
    </lineage>
</organism>
<dbReference type="GO" id="GO:0020037">
    <property type="term" value="F:heme binding"/>
    <property type="evidence" value="ECO:0007669"/>
    <property type="project" value="InterPro"/>
</dbReference>